<dbReference type="SMART" id="SM00235">
    <property type="entry name" value="ZnMc"/>
    <property type="match status" value="1"/>
</dbReference>
<evidence type="ECO:0000256" key="13">
    <source>
        <dbReference type="PROSITE-ProRule" id="PRU01211"/>
    </source>
</evidence>
<dbReference type="GO" id="GO:0004222">
    <property type="term" value="F:metalloendopeptidase activity"/>
    <property type="evidence" value="ECO:0007669"/>
    <property type="project" value="UniProtKB-UniRule"/>
</dbReference>
<organism evidence="16 17">
    <name type="scientific">Haemonchus contortus</name>
    <name type="common">Barber pole worm</name>
    <dbReference type="NCBI Taxonomy" id="6289"/>
    <lineage>
        <taxon>Eukaryota</taxon>
        <taxon>Metazoa</taxon>
        <taxon>Ecdysozoa</taxon>
        <taxon>Nematoda</taxon>
        <taxon>Chromadorea</taxon>
        <taxon>Rhabditida</taxon>
        <taxon>Rhabditina</taxon>
        <taxon>Rhabditomorpha</taxon>
        <taxon>Strongyloidea</taxon>
        <taxon>Trichostrongylidae</taxon>
        <taxon>Haemonchus</taxon>
    </lineage>
</organism>
<dbReference type="PIRSF" id="PIRSF036365">
    <property type="entry name" value="Astacin_nematoda"/>
    <property type="match status" value="1"/>
</dbReference>
<dbReference type="AlphaFoldDB" id="A0A6F7NY14"/>
<evidence type="ECO:0000313" key="17">
    <source>
        <dbReference type="WBParaSite" id="HCON_00043410-00001"/>
    </source>
</evidence>
<dbReference type="OrthoDB" id="291007at2759"/>
<dbReference type="InterPro" id="IPR035914">
    <property type="entry name" value="Sperma_CUB_dom_sf"/>
</dbReference>
<evidence type="ECO:0000256" key="3">
    <source>
        <dbReference type="ARBA" id="ARBA00022536"/>
    </source>
</evidence>
<keyword evidence="3" id="KW-0245">EGF-like domain</keyword>
<dbReference type="InterPro" id="IPR034035">
    <property type="entry name" value="Astacin-like_dom"/>
</dbReference>
<feature type="binding site" evidence="13">
    <location>
        <position position="243"/>
    </location>
    <ligand>
        <name>Zn(2+)</name>
        <dbReference type="ChEBI" id="CHEBI:29105"/>
        <note>catalytic</note>
    </ligand>
</feature>
<keyword evidence="6 12" id="KW-0732">Signal</keyword>
<dbReference type="InterPro" id="IPR000742">
    <property type="entry name" value="EGF"/>
</dbReference>
<dbReference type="Pfam" id="PF01400">
    <property type="entry name" value="Astacin"/>
    <property type="match status" value="1"/>
</dbReference>
<feature type="binding site" evidence="13">
    <location>
        <position position="237"/>
    </location>
    <ligand>
        <name>Zn(2+)</name>
        <dbReference type="ChEBI" id="CHEBI:29105"/>
        <note>catalytic</note>
    </ligand>
</feature>
<dbReference type="InterPro" id="IPR006026">
    <property type="entry name" value="Peptidase_Metallo"/>
</dbReference>
<feature type="domain" description="Peptidase M12A" evidence="15">
    <location>
        <begin position="126"/>
        <end position="337"/>
    </location>
</feature>
<evidence type="ECO:0000256" key="9">
    <source>
        <dbReference type="ARBA" id="ARBA00023049"/>
    </source>
</evidence>
<dbReference type="PANTHER" id="PTHR10127">
    <property type="entry name" value="DISCOIDIN, CUB, EGF, LAMININ , AND ZINC METALLOPROTEASE DOMAIN CONTAINING"/>
    <property type="match status" value="1"/>
</dbReference>
<keyword evidence="7 13" id="KW-0378">Hydrolase</keyword>
<keyword evidence="11" id="KW-0325">Glycoprotein</keyword>
<dbReference type="SUPFAM" id="SSF55486">
    <property type="entry name" value="Metalloproteases ('zincins'), catalytic domain"/>
    <property type="match status" value="1"/>
</dbReference>
<feature type="active site" evidence="13">
    <location>
        <position position="234"/>
    </location>
</feature>
<dbReference type="GO" id="GO:0008270">
    <property type="term" value="F:zinc ion binding"/>
    <property type="evidence" value="ECO:0007669"/>
    <property type="project" value="UniProtKB-UniRule"/>
</dbReference>
<dbReference type="Proteomes" id="UP000025227">
    <property type="component" value="Unplaced"/>
</dbReference>
<dbReference type="PRINTS" id="PR00480">
    <property type="entry name" value="ASTACIN"/>
</dbReference>
<evidence type="ECO:0000313" key="16">
    <source>
        <dbReference type="Proteomes" id="UP000025227"/>
    </source>
</evidence>
<dbReference type="InterPro" id="IPR001506">
    <property type="entry name" value="Peptidase_M12A"/>
</dbReference>
<evidence type="ECO:0000259" key="15">
    <source>
        <dbReference type="PROSITE" id="PS51864"/>
    </source>
</evidence>
<evidence type="ECO:0000256" key="11">
    <source>
        <dbReference type="ARBA" id="ARBA00023180"/>
    </source>
</evidence>
<keyword evidence="16" id="KW-1185">Reference proteome</keyword>
<dbReference type="GO" id="GO:0006508">
    <property type="term" value="P:proteolysis"/>
    <property type="evidence" value="ECO:0007669"/>
    <property type="project" value="UniProtKB-KW"/>
</dbReference>
<dbReference type="WBParaSite" id="HCON_00043420-00001">
    <property type="protein sequence ID" value="HCON_00043420-00001"/>
    <property type="gene ID" value="HCON_00043420"/>
</dbReference>
<evidence type="ECO:0000256" key="12">
    <source>
        <dbReference type="PIRNR" id="PIRNR036365"/>
    </source>
</evidence>
<comment type="caution">
    <text evidence="13">Lacks conserved residue(s) required for the propagation of feature annotation.</text>
</comment>
<keyword evidence="2 12" id="KW-0964">Secreted</keyword>
<evidence type="ECO:0000256" key="8">
    <source>
        <dbReference type="ARBA" id="ARBA00022833"/>
    </source>
</evidence>
<dbReference type="PROSITE" id="PS51864">
    <property type="entry name" value="ASTACIN"/>
    <property type="match status" value="1"/>
</dbReference>
<dbReference type="PANTHER" id="PTHR10127:SF780">
    <property type="entry name" value="METALLOENDOPEPTIDASE"/>
    <property type="match status" value="1"/>
</dbReference>
<dbReference type="WBParaSite" id="HCON_00043410-00001">
    <property type="protein sequence ID" value="HCON_00043410-00001"/>
    <property type="gene ID" value="HCON_00043410"/>
</dbReference>
<dbReference type="GO" id="GO:0018996">
    <property type="term" value="P:molting cycle, collagen and cuticulin-based cuticle"/>
    <property type="evidence" value="ECO:0007669"/>
    <property type="project" value="InterPro"/>
</dbReference>
<keyword evidence="4 13" id="KW-0645">Protease</keyword>
<reference evidence="17 18" key="1">
    <citation type="submission" date="2020-12" db="UniProtKB">
        <authorList>
            <consortium name="WormBaseParasite"/>
        </authorList>
    </citation>
    <scope>IDENTIFICATION</scope>
    <source>
        <strain evidence="17 18">MHco3</strain>
    </source>
</reference>
<keyword evidence="9 13" id="KW-0482">Metalloprotease</keyword>
<evidence type="ECO:0000256" key="4">
    <source>
        <dbReference type="ARBA" id="ARBA00022670"/>
    </source>
</evidence>
<dbReference type="SUPFAM" id="SSF49854">
    <property type="entry name" value="Spermadhesin, CUB domain"/>
    <property type="match status" value="1"/>
</dbReference>
<dbReference type="GO" id="GO:0005576">
    <property type="term" value="C:extracellular region"/>
    <property type="evidence" value="ECO:0007669"/>
    <property type="project" value="UniProtKB-SubCell"/>
</dbReference>
<feature type="binding site" evidence="13">
    <location>
        <position position="233"/>
    </location>
    <ligand>
        <name>Zn(2+)</name>
        <dbReference type="ChEBI" id="CHEBI:29105"/>
        <note>catalytic</note>
    </ligand>
</feature>
<keyword evidence="8 13" id="KW-0862">Zinc</keyword>
<name>A0A6F7NY14_HAECO</name>
<sequence>MRLISLILLSVLTVTVNSTTTINNEEFIDNAEVAIIDRIRNIGNGTWQSFHLTPKAKETLQELEELPTMKHDHFNPGGDYIDEINKKANIDNKLFQGDIYLNEVQGEIIIEELEEELEGANRTKRQAIRDRDGVRLWNNFTVNYIFNTTLGKDAKEAFLRGANMWTKDTCIRFHHDDRFEPISDVETLKQYVRGQDLLIVQAKGGCWSSLGKAGGLQQISLADACETKSIAAHEIGHTLGFYHTMSRHDRNDHIIVNVENIQKYWVSQFEWKSSDLNDNFDLDYDYGSIMHYRASDAAINPKLPTLTPYDKDYRETLGSPFVSFIDALMLNKLYGCDKLCNQRRIEKVECQNGGYPHPLNCSQCVCPGGYAGTRCDERPNGRNFTSDRSGQLIEGCGQTFDASTEWQNFTDFLGDYAKSHENYAMCYYWIQSPENTEIEIELVSFSDEHALEGCPNAGVEIKTNRNQQLTGYRFCSPRDAGTKLRSYTNRVPIITWNRAYISQTVIRYRHVSKSKRRPTTVRPTTRSTTWPTPTTIATTTHAVEEQQKCEDRPECPAHIANGFCYREGITHDQRKTYCPRGCQLCDE</sequence>
<feature type="signal peptide" evidence="12 14">
    <location>
        <begin position="1"/>
        <end position="18"/>
    </location>
</feature>
<keyword evidence="10" id="KW-1015">Disulfide bond</keyword>
<evidence type="ECO:0000256" key="10">
    <source>
        <dbReference type="ARBA" id="ARBA00023157"/>
    </source>
</evidence>
<evidence type="ECO:0000256" key="1">
    <source>
        <dbReference type="ARBA" id="ARBA00004613"/>
    </source>
</evidence>
<dbReference type="PROSITE" id="PS01186">
    <property type="entry name" value="EGF_2"/>
    <property type="match status" value="1"/>
</dbReference>
<comment type="cofactor">
    <cofactor evidence="13 14">
        <name>Zn(2+)</name>
        <dbReference type="ChEBI" id="CHEBI:29105"/>
    </cofactor>
    <text evidence="13 14">Binds 1 zinc ion per subunit.</text>
</comment>
<proteinExistence type="predicted"/>
<dbReference type="InterPro" id="IPR024079">
    <property type="entry name" value="MetalloPept_cat_dom_sf"/>
</dbReference>
<keyword evidence="5 13" id="KW-0479">Metal-binding</keyword>
<evidence type="ECO:0000256" key="2">
    <source>
        <dbReference type="ARBA" id="ARBA00022525"/>
    </source>
</evidence>
<evidence type="ECO:0000256" key="7">
    <source>
        <dbReference type="ARBA" id="ARBA00022801"/>
    </source>
</evidence>
<dbReference type="InterPro" id="IPR017050">
    <property type="entry name" value="Metallopeptidase_nem"/>
</dbReference>
<evidence type="ECO:0000256" key="14">
    <source>
        <dbReference type="RuleBase" id="RU361183"/>
    </source>
</evidence>
<accession>A0A6F7NY14</accession>
<evidence type="ECO:0000313" key="18">
    <source>
        <dbReference type="WBParaSite" id="HCON_00043420-00001"/>
    </source>
</evidence>
<evidence type="ECO:0000256" key="6">
    <source>
        <dbReference type="ARBA" id="ARBA00022729"/>
    </source>
</evidence>
<feature type="chain" id="PRO_5044517636" description="Zinc metalloproteinase" evidence="12 14">
    <location>
        <begin position="19"/>
        <end position="587"/>
    </location>
</feature>
<dbReference type="Gene3D" id="3.40.390.10">
    <property type="entry name" value="Collagenase (Catalytic Domain)"/>
    <property type="match status" value="1"/>
</dbReference>
<comment type="subcellular location">
    <subcellularLocation>
        <location evidence="1 12">Secreted</location>
    </subcellularLocation>
</comment>
<evidence type="ECO:0000256" key="5">
    <source>
        <dbReference type="ARBA" id="ARBA00022723"/>
    </source>
</evidence>
<dbReference type="CDD" id="cd04280">
    <property type="entry name" value="ZnMc_astacin_like"/>
    <property type="match status" value="1"/>
</dbReference>
<protein>
    <recommendedName>
        <fullName evidence="12">Zinc metalloproteinase</fullName>
    </recommendedName>
</protein>